<proteinExistence type="predicted"/>
<protein>
    <recommendedName>
        <fullName evidence="4">Metalloprotease</fullName>
    </recommendedName>
</protein>
<accession>A0A4R8DSR8</accession>
<dbReference type="OrthoDB" id="9152336at2"/>
<keyword evidence="1" id="KW-0732">Signal</keyword>
<evidence type="ECO:0000313" key="2">
    <source>
        <dbReference type="EMBL" id="TDX00201.1"/>
    </source>
</evidence>
<sequence>MLIRRLLIIPAVMLASAAFGQQGSWTSLVKIESGRLFDWTGLHPALLFADNATNISTPDHQIILGETYFRKNAETMDPDQFLFVLRYIVSHELGHQIQFNTYGAGMVQASCELKRLYECQADILSGMLLGRMYDLSDTMAETRDFRIITRGLAYIYDNGDDEDGLALHPTPMQRRAAFRYGLGYRPANLNRLLIEERPSCLPRTADSVAWSLEIAKLIMHYPLVNTQSILRTDASIDWDTSVRRPFTVISEDYVNTGSKPLRMTILYQVSGSPSYHNRQWKDTNFFQPLLSGPTVCASAILQPGEKHTFEARLNWRTVSTTRYFPYAILPNAEEALFNATDIGGETVLDQGRDKCLGNFAGLDSENRSGRDDTTFRIDLGNAMNTLIEGDWAALEAGFGEDLFNDKLITYRSTLKFPFSTGTTLFINKGVRSGIEGWLSIDFYDDRDVGYAYQKYDKIAGLLQEHFGQNISWDTVGENEDTKKGLLGTYKNAIIVDLALRVRQDTCSLNLLLSRKRRILPRYSPPITGQEGVTDTWLQSLISGTYDSTVSLPSFVYYKESSNERGFFLCKNADPGATIRKCDTIESRIEKLLAGRGITDSVSLVQIKDSAHEYKIYYAGNHNPYHPNVVLRVFFPDTSMKYAFISLDFYPVPKPTDTY</sequence>
<feature type="chain" id="PRO_5020546338" description="Metalloprotease" evidence="1">
    <location>
        <begin position="21"/>
        <end position="658"/>
    </location>
</feature>
<name>A0A4R8DSR8_9BACT</name>
<evidence type="ECO:0008006" key="4">
    <source>
        <dbReference type="Google" id="ProtNLM"/>
    </source>
</evidence>
<dbReference type="AlphaFoldDB" id="A0A4R8DSR8"/>
<feature type="signal peptide" evidence="1">
    <location>
        <begin position="1"/>
        <end position="20"/>
    </location>
</feature>
<comment type="caution">
    <text evidence="2">The sequence shown here is derived from an EMBL/GenBank/DDBJ whole genome shotgun (WGS) entry which is preliminary data.</text>
</comment>
<evidence type="ECO:0000313" key="3">
    <source>
        <dbReference type="Proteomes" id="UP000294498"/>
    </source>
</evidence>
<dbReference type="RefSeq" id="WP_133991559.1">
    <property type="nucleotide sequence ID" value="NZ_SODV01000001.1"/>
</dbReference>
<keyword evidence="3" id="KW-1185">Reference proteome</keyword>
<dbReference type="Proteomes" id="UP000294498">
    <property type="component" value="Unassembled WGS sequence"/>
</dbReference>
<dbReference type="EMBL" id="SODV01000001">
    <property type="protein sequence ID" value="TDX00201.1"/>
    <property type="molecule type" value="Genomic_DNA"/>
</dbReference>
<gene>
    <name evidence="2" type="ORF">EDB95_1219</name>
</gene>
<organism evidence="2 3">
    <name type="scientific">Dinghuibacter silviterrae</name>
    <dbReference type="NCBI Taxonomy" id="1539049"/>
    <lineage>
        <taxon>Bacteria</taxon>
        <taxon>Pseudomonadati</taxon>
        <taxon>Bacteroidota</taxon>
        <taxon>Chitinophagia</taxon>
        <taxon>Chitinophagales</taxon>
        <taxon>Chitinophagaceae</taxon>
        <taxon>Dinghuibacter</taxon>
    </lineage>
</organism>
<evidence type="ECO:0000256" key="1">
    <source>
        <dbReference type="SAM" id="SignalP"/>
    </source>
</evidence>
<reference evidence="2 3" key="1">
    <citation type="submission" date="2019-03" db="EMBL/GenBank/DDBJ databases">
        <title>Genomic Encyclopedia of Type Strains, Phase IV (KMG-IV): sequencing the most valuable type-strain genomes for metagenomic binning, comparative biology and taxonomic classification.</title>
        <authorList>
            <person name="Goeker M."/>
        </authorList>
    </citation>
    <scope>NUCLEOTIDE SEQUENCE [LARGE SCALE GENOMIC DNA]</scope>
    <source>
        <strain evidence="2 3">DSM 100059</strain>
    </source>
</reference>